<evidence type="ECO:0000256" key="1">
    <source>
        <dbReference type="ARBA" id="ARBA00004141"/>
    </source>
</evidence>
<evidence type="ECO:0000313" key="11">
    <source>
        <dbReference type="Proteomes" id="UP000675880"/>
    </source>
</evidence>
<dbReference type="Gene3D" id="1.20.1530.20">
    <property type="match status" value="1"/>
</dbReference>
<dbReference type="Proteomes" id="UP000675880">
    <property type="component" value="Unassembled WGS sequence"/>
</dbReference>
<accession>A0ABN7LUR1</accession>
<dbReference type="SUPFAM" id="SSF51735">
    <property type="entry name" value="NAD(P)-binding Rossmann-fold domains"/>
    <property type="match status" value="1"/>
</dbReference>
<feature type="transmembrane region" description="Helical" evidence="8">
    <location>
        <begin position="6"/>
        <end position="26"/>
    </location>
</feature>
<sequence>MQPDPLFFRDLATVFLAAVAGGALAWIARQPLVLGYVLGGIAISPFTPGPSVSDLHTFDFFAEIGVILLMFSIGLEFSVKDLMRVKWVALVGGPLGILLSILLAIGVGSLIGWPVTQSIVIGAAISMASTMVLARLLLDRGELHSRHGRVMIGITLVEDLAVVAMTVLVPALGTFESGRLILIGQALLKALLILAPFGYLAARVIPPLLTRVARTQNRELFLLVALAIGLGTAAVTQMVGLSLALGAFLAGLIISGSAYGHETLARLISLRDAFVALFFVTIGILIDPHVILDNLSLLGTMIGLIMVGKLVIWTTVVRFFGYAFSTAILVGIGLTQIGEFSFVLVQVAKAAGHVGAEVYNATLAASLLTILLNAALVRYVPEWLGKRRLARDPRLSVSWAAEQEIPPQHVVLCGFGEVGNALGKALEEFGVPYLVIERDPDIVRRLQIRGTPCLYGDASHHELLTQARAADASLIVVALPEIETAALTIRRIRSLNPLVRILARAHGQAEAEKLAAVGATELIQPEVEASVTLIRHTLDWFAVPKDRICEYAERYRASVDPTGPSDGSAQPSAEPTGDRKDDIGATTN</sequence>
<evidence type="ECO:0000256" key="8">
    <source>
        <dbReference type="SAM" id="Phobius"/>
    </source>
</evidence>
<feature type="transmembrane region" description="Helical" evidence="8">
    <location>
        <begin position="150"/>
        <end position="173"/>
    </location>
</feature>
<evidence type="ECO:0000256" key="3">
    <source>
        <dbReference type="ARBA" id="ARBA00022448"/>
    </source>
</evidence>
<keyword evidence="5 8" id="KW-1133">Transmembrane helix</keyword>
<feature type="transmembrane region" description="Helical" evidence="8">
    <location>
        <begin position="119"/>
        <end position="138"/>
    </location>
</feature>
<dbReference type="PANTHER" id="PTHR42751:SF3">
    <property type="entry name" value="SODIUM_GLUTAMATE SYMPORTER"/>
    <property type="match status" value="1"/>
</dbReference>
<comment type="subcellular location">
    <subcellularLocation>
        <location evidence="1">Membrane</location>
        <topology evidence="1">Multi-pass membrane protein</topology>
    </subcellularLocation>
</comment>
<dbReference type="Pfam" id="PF02254">
    <property type="entry name" value="TrkA_N"/>
    <property type="match status" value="1"/>
</dbReference>
<dbReference type="RefSeq" id="WP_213042805.1">
    <property type="nucleotide sequence ID" value="NZ_CAJNBJ010000016.1"/>
</dbReference>
<dbReference type="InterPro" id="IPR036291">
    <property type="entry name" value="NAD(P)-bd_dom_sf"/>
</dbReference>
<dbReference type="Gene3D" id="3.40.50.720">
    <property type="entry name" value="NAD(P)-binding Rossmann-like Domain"/>
    <property type="match status" value="1"/>
</dbReference>
<dbReference type="InterPro" id="IPR006153">
    <property type="entry name" value="Cation/H_exchanger_TM"/>
</dbReference>
<feature type="transmembrane region" description="Helical" evidence="8">
    <location>
        <begin position="87"/>
        <end position="113"/>
    </location>
</feature>
<feature type="transmembrane region" description="Helical" evidence="8">
    <location>
        <begin position="327"/>
        <end position="347"/>
    </location>
</feature>
<dbReference type="PANTHER" id="PTHR42751">
    <property type="entry name" value="SODIUM/HYDROGEN EXCHANGER FAMILY/TRKA DOMAIN PROTEIN"/>
    <property type="match status" value="1"/>
</dbReference>
<feature type="transmembrane region" description="Helical" evidence="8">
    <location>
        <begin position="273"/>
        <end position="291"/>
    </location>
</feature>
<reference evidence="10 11" key="1">
    <citation type="submission" date="2021-02" db="EMBL/GenBank/DDBJ databases">
        <authorList>
            <person name="Han P."/>
        </authorList>
    </citation>
    <scope>NUCLEOTIDE SEQUENCE [LARGE SCALE GENOMIC DNA]</scope>
    <source>
        <strain evidence="10">Candidatus Nitrospira sp. ZN2</strain>
    </source>
</reference>
<dbReference type="PROSITE" id="PS51201">
    <property type="entry name" value="RCK_N"/>
    <property type="match status" value="1"/>
</dbReference>
<feature type="domain" description="RCK N-terminal" evidence="9">
    <location>
        <begin position="407"/>
        <end position="527"/>
    </location>
</feature>
<keyword evidence="3" id="KW-0813">Transport</keyword>
<keyword evidence="11" id="KW-1185">Reference proteome</keyword>
<feature type="transmembrane region" description="Helical" evidence="8">
    <location>
        <begin position="243"/>
        <end position="261"/>
    </location>
</feature>
<feature type="region of interest" description="Disordered" evidence="7">
    <location>
        <begin position="555"/>
        <end position="588"/>
    </location>
</feature>
<evidence type="ECO:0000313" key="10">
    <source>
        <dbReference type="EMBL" id="CAE6761742.1"/>
    </source>
</evidence>
<feature type="transmembrane region" description="Helical" evidence="8">
    <location>
        <begin position="58"/>
        <end position="75"/>
    </location>
</feature>
<dbReference type="EMBL" id="CAJNBJ010000016">
    <property type="protein sequence ID" value="CAE6761742.1"/>
    <property type="molecule type" value="Genomic_DNA"/>
</dbReference>
<evidence type="ECO:0000256" key="7">
    <source>
        <dbReference type="SAM" id="MobiDB-lite"/>
    </source>
</evidence>
<comment type="caution">
    <text evidence="10">The sequence shown here is derived from an EMBL/GenBank/DDBJ whole genome shotgun (WGS) entry which is preliminary data.</text>
</comment>
<protein>
    <submittedName>
        <fullName evidence="10">Portal protein</fullName>
    </submittedName>
</protein>
<feature type="transmembrane region" description="Helical" evidence="8">
    <location>
        <begin position="297"/>
        <end position="320"/>
    </location>
</feature>
<comment type="similarity">
    <text evidence="2">Belongs to the monovalent cation:proton antiporter 2 (CPA2) transporter (TC 2.A.37) family.</text>
</comment>
<feature type="compositionally biased region" description="Basic and acidic residues" evidence="7">
    <location>
        <begin position="576"/>
        <end position="588"/>
    </location>
</feature>
<gene>
    <name evidence="10" type="ORF">NSPZN2_30677</name>
</gene>
<organism evidence="10 11">
    <name type="scientific">Nitrospira defluvii</name>
    <dbReference type="NCBI Taxonomy" id="330214"/>
    <lineage>
        <taxon>Bacteria</taxon>
        <taxon>Pseudomonadati</taxon>
        <taxon>Nitrospirota</taxon>
        <taxon>Nitrospiria</taxon>
        <taxon>Nitrospirales</taxon>
        <taxon>Nitrospiraceae</taxon>
        <taxon>Nitrospira</taxon>
    </lineage>
</organism>
<keyword evidence="6 8" id="KW-0472">Membrane</keyword>
<proteinExistence type="inferred from homology"/>
<dbReference type="InterPro" id="IPR038770">
    <property type="entry name" value="Na+/solute_symporter_sf"/>
</dbReference>
<name>A0ABN7LUR1_9BACT</name>
<evidence type="ECO:0000256" key="5">
    <source>
        <dbReference type="ARBA" id="ARBA00022989"/>
    </source>
</evidence>
<dbReference type="InterPro" id="IPR003148">
    <property type="entry name" value="RCK_N"/>
</dbReference>
<evidence type="ECO:0000256" key="2">
    <source>
        <dbReference type="ARBA" id="ARBA00005551"/>
    </source>
</evidence>
<evidence type="ECO:0000256" key="6">
    <source>
        <dbReference type="ARBA" id="ARBA00023136"/>
    </source>
</evidence>
<evidence type="ECO:0000259" key="9">
    <source>
        <dbReference type="PROSITE" id="PS51201"/>
    </source>
</evidence>
<feature type="transmembrane region" description="Helical" evidence="8">
    <location>
        <begin position="359"/>
        <end position="381"/>
    </location>
</feature>
<dbReference type="Pfam" id="PF00999">
    <property type="entry name" value="Na_H_Exchanger"/>
    <property type="match status" value="1"/>
</dbReference>
<evidence type="ECO:0000256" key="4">
    <source>
        <dbReference type="ARBA" id="ARBA00022692"/>
    </source>
</evidence>
<feature type="transmembrane region" description="Helical" evidence="8">
    <location>
        <begin position="179"/>
        <end position="200"/>
    </location>
</feature>
<feature type="transmembrane region" description="Helical" evidence="8">
    <location>
        <begin position="220"/>
        <end position="237"/>
    </location>
</feature>
<feature type="transmembrane region" description="Helical" evidence="8">
    <location>
        <begin position="33"/>
        <end position="52"/>
    </location>
</feature>
<keyword evidence="4 8" id="KW-0812">Transmembrane</keyword>